<dbReference type="InterPro" id="IPR037224">
    <property type="entry name" value="PapC_N_sf"/>
</dbReference>
<dbReference type="RefSeq" id="WP_109062039.1">
    <property type="nucleotide sequence ID" value="NZ_QETA01000004.1"/>
</dbReference>
<evidence type="ECO:0000313" key="13">
    <source>
        <dbReference type="EMBL" id="PWF22515.1"/>
    </source>
</evidence>
<dbReference type="FunFam" id="2.60.40.3110:FF:000001">
    <property type="entry name" value="Putative fimbrial outer membrane usher"/>
    <property type="match status" value="1"/>
</dbReference>
<dbReference type="Gene3D" id="3.10.20.410">
    <property type="match status" value="1"/>
</dbReference>
<dbReference type="EMBL" id="QETA01000004">
    <property type="protein sequence ID" value="PWF22515.1"/>
    <property type="molecule type" value="Genomic_DNA"/>
</dbReference>
<dbReference type="Pfam" id="PF13953">
    <property type="entry name" value="PapC_C"/>
    <property type="match status" value="1"/>
</dbReference>
<organism evidence="13 14">
    <name type="scientific">Corticimicrobacter populi</name>
    <dbReference type="NCBI Taxonomy" id="2175229"/>
    <lineage>
        <taxon>Bacteria</taxon>
        <taxon>Pseudomonadati</taxon>
        <taxon>Pseudomonadota</taxon>
        <taxon>Betaproteobacteria</taxon>
        <taxon>Burkholderiales</taxon>
        <taxon>Alcaligenaceae</taxon>
        <taxon>Corticimicrobacter</taxon>
    </lineage>
</organism>
<keyword evidence="5 9" id="KW-0812">Transmembrane</keyword>
<dbReference type="InterPro" id="IPR018030">
    <property type="entry name" value="Fimbrial_membr_usher_CS"/>
</dbReference>
<dbReference type="InterPro" id="IPR043142">
    <property type="entry name" value="PapC-like_C_sf"/>
</dbReference>
<dbReference type="GO" id="GO:0009279">
    <property type="term" value="C:cell outer membrane"/>
    <property type="evidence" value="ECO:0007669"/>
    <property type="project" value="UniProtKB-SubCell"/>
</dbReference>
<feature type="signal peptide" evidence="10">
    <location>
        <begin position="1"/>
        <end position="42"/>
    </location>
</feature>
<dbReference type="Gene3D" id="2.60.40.2070">
    <property type="match status" value="1"/>
</dbReference>
<keyword evidence="9" id="KW-1029">Fimbrium biogenesis</keyword>
<keyword evidence="8 9" id="KW-0998">Cell outer membrane</keyword>
<keyword evidence="4" id="KW-1134">Transmembrane beta strand</keyword>
<gene>
    <name evidence="13" type="ORF">DD235_10495</name>
</gene>
<evidence type="ECO:0000256" key="2">
    <source>
        <dbReference type="ARBA" id="ARBA00008064"/>
    </source>
</evidence>
<dbReference type="InterPro" id="IPR042186">
    <property type="entry name" value="FimD_plug_dom"/>
</dbReference>
<dbReference type="PROSITE" id="PS01151">
    <property type="entry name" value="FIMBRIAL_USHER"/>
    <property type="match status" value="1"/>
</dbReference>
<feature type="domain" description="PapC N-terminal" evidence="12">
    <location>
        <begin position="47"/>
        <end position="198"/>
    </location>
</feature>
<evidence type="ECO:0000256" key="7">
    <source>
        <dbReference type="ARBA" id="ARBA00023136"/>
    </source>
</evidence>
<evidence type="ECO:0000256" key="9">
    <source>
        <dbReference type="RuleBase" id="RU003884"/>
    </source>
</evidence>
<sequence length="890" mass="95336">MHPSTRSSSPFACHTLTPGPALRPLCLALALALLAHAGNLQAAAPIEFDPRFLRGSEGQDIDLSRFRQGNVLQAGTQRYDLFVNGEWLGPENIRAIARPDGENADLCFSPTQVSQWSLNLAALPDSAEAQRQLAAGDAACFDAAGLIPDFQAVPSVSDLTLNISIPQAYVSRHARGYVAPDKWEQGINAGFLNYNLNAYRSEYRHFDSQNNFFGNFNAGMNLGAWRLRYNASYSHDSFAGSHYQNVSTYVQRDIAPWRSQLTIGQSYTQNTLFNSVPYTGIQINSDDRMLPDSLTGFAPLIQGVADSNARVSVFQDGNQIYETSVPPGPFVIDDLYNTGYAGDLDVVVTEASGQTKRFTVPYASVAQLLRPGLSRYSLTAGRYRDRNLDSLPSFVQGTYQRGLTNLVSAYGGTIVAEHYLAGQLGLAFNTRLGAFALDATHSHASNLPTSWLNAGGSMSGQSYRISFSKLVNSTNTNLTLAAYRFSSSGYLSLADFARARNPGGTRNTYALDSGGGSFGSDNSYYGSSPYPQRHRFQATINQPLGNYGTLYVSGSTQDYWNASQKSNTTYQVGYNKGFGWGSMNLNVSRFNSGLSASETQAMLSLNIPLGRNNAPTLSTSVTRSSHGSSSMMANLHGSAGERRQLSYSIYNTYQDYDGGHDNNAGGSVQYDGRYTQVGASASAGSQGTRQGSLSLNGSVVAHAGGVNFVRNQGDTFAILHAPGATGASINGDNGSLIDGSGYGVASNLIPYRNNSVSIDPKGSSLDVEILGSSQNVAPTAGAIVMLEYETRSGRAVLMDVRLDNGQAPPMGADVRNPDGLSIAQVGQGGRIFVRGLEEPTDLQVIWGSDATSQCRIQYAPPAQHDSSLPFARQRVQCLSLPGQQGTASLS</sequence>
<accession>A0A2V1JW04</accession>
<evidence type="ECO:0000256" key="1">
    <source>
        <dbReference type="ARBA" id="ARBA00004571"/>
    </source>
</evidence>
<dbReference type="PANTHER" id="PTHR30451:SF20">
    <property type="entry name" value="FIMBRIAE USHER"/>
    <property type="match status" value="1"/>
</dbReference>
<proteinExistence type="inferred from homology"/>
<protein>
    <submittedName>
        <fullName evidence="13">Fimbrial biogenesis outer membrane usher protein</fullName>
    </submittedName>
</protein>
<keyword evidence="3 9" id="KW-0813">Transport</keyword>
<evidence type="ECO:0000313" key="14">
    <source>
        <dbReference type="Proteomes" id="UP000245212"/>
    </source>
</evidence>
<feature type="domain" description="PapC-like C-terminal" evidence="11">
    <location>
        <begin position="797"/>
        <end position="861"/>
    </location>
</feature>
<dbReference type="Pfam" id="PF00577">
    <property type="entry name" value="Usher"/>
    <property type="match status" value="1"/>
</dbReference>
<dbReference type="InterPro" id="IPR025885">
    <property type="entry name" value="PapC_N"/>
</dbReference>
<reference evidence="14" key="1">
    <citation type="submission" date="2018-05" db="EMBL/GenBank/DDBJ databases">
        <authorList>
            <person name="Li Y."/>
        </authorList>
    </citation>
    <scope>NUCLEOTIDE SEQUENCE [LARGE SCALE GENOMIC DNA]</scope>
    <source>
        <strain evidence="14">3d-2-2</strain>
    </source>
</reference>
<dbReference type="Pfam" id="PF13954">
    <property type="entry name" value="PapC_N"/>
    <property type="match status" value="1"/>
</dbReference>
<evidence type="ECO:0000256" key="5">
    <source>
        <dbReference type="ARBA" id="ARBA00022692"/>
    </source>
</evidence>
<evidence type="ECO:0000256" key="3">
    <source>
        <dbReference type="ARBA" id="ARBA00022448"/>
    </source>
</evidence>
<comment type="subcellular location">
    <subcellularLocation>
        <location evidence="1 9">Cell outer membrane</location>
        <topology evidence="1 9">Multi-pass membrane protein</topology>
    </subcellularLocation>
</comment>
<dbReference type="InterPro" id="IPR000015">
    <property type="entry name" value="Fimb_usher"/>
</dbReference>
<evidence type="ECO:0000259" key="11">
    <source>
        <dbReference type="Pfam" id="PF13953"/>
    </source>
</evidence>
<keyword evidence="14" id="KW-1185">Reference proteome</keyword>
<dbReference type="Proteomes" id="UP000245212">
    <property type="component" value="Unassembled WGS sequence"/>
</dbReference>
<name>A0A2V1JW04_9BURK</name>
<keyword evidence="6 10" id="KW-0732">Signal</keyword>
<comment type="similarity">
    <text evidence="2 9">Belongs to the fimbrial export usher family.</text>
</comment>
<dbReference type="SUPFAM" id="SSF141729">
    <property type="entry name" value="FimD N-terminal domain-like"/>
    <property type="match status" value="1"/>
</dbReference>
<evidence type="ECO:0000259" key="12">
    <source>
        <dbReference type="Pfam" id="PF13954"/>
    </source>
</evidence>
<keyword evidence="7 9" id="KW-0472">Membrane</keyword>
<evidence type="ECO:0000256" key="4">
    <source>
        <dbReference type="ARBA" id="ARBA00022452"/>
    </source>
</evidence>
<dbReference type="Gene3D" id="2.60.40.2610">
    <property type="entry name" value="Outer membrane usher protein FimD, plug domain"/>
    <property type="match status" value="1"/>
</dbReference>
<dbReference type="GO" id="GO:0009297">
    <property type="term" value="P:pilus assembly"/>
    <property type="evidence" value="ECO:0007669"/>
    <property type="project" value="InterPro"/>
</dbReference>
<comment type="caution">
    <text evidence="13">The sequence shown here is derived from an EMBL/GenBank/DDBJ whole genome shotgun (WGS) entry which is preliminary data.</text>
</comment>
<dbReference type="Gene3D" id="2.60.40.3110">
    <property type="match status" value="1"/>
</dbReference>
<evidence type="ECO:0000256" key="10">
    <source>
        <dbReference type="SAM" id="SignalP"/>
    </source>
</evidence>
<evidence type="ECO:0000256" key="8">
    <source>
        <dbReference type="ARBA" id="ARBA00023237"/>
    </source>
</evidence>
<feature type="chain" id="PRO_5016014411" evidence="10">
    <location>
        <begin position="43"/>
        <end position="890"/>
    </location>
</feature>
<dbReference type="PANTHER" id="PTHR30451">
    <property type="entry name" value="OUTER MEMBRANE USHER PROTEIN"/>
    <property type="match status" value="1"/>
</dbReference>
<dbReference type="GO" id="GO:0015473">
    <property type="term" value="F:fimbrial usher porin activity"/>
    <property type="evidence" value="ECO:0007669"/>
    <property type="project" value="InterPro"/>
</dbReference>
<evidence type="ECO:0000256" key="6">
    <source>
        <dbReference type="ARBA" id="ARBA00022729"/>
    </source>
</evidence>
<dbReference type="InterPro" id="IPR025949">
    <property type="entry name" value="PapC-like_C"/>
</dbReference>
<dbReference type="AlphaFoldDB" id="A0A2V1JW04"/>